<keyword evidence="12 15" id="KW-0472">Membrane</keyword>
<dbReference type="InterPro" id="IPR036273">
    <property type="entry name" value="CRAL/TRIO_N_dom_sf"/>
</dbReference>
<evidence type="ECO:0000256" key="13">
    <source>
        <dbReference type="ARBA" id="ARBA00024146"/>
    </source>
</evidence>
<dbReference type="Pfam" id="PF00650">
    <property type="entry name" value="CRAL_TRIO"/>
    <property type="match status" value="1"/>
</dbReference>
<dbReference type="GO" id="GO:0046872">
    <property type="term" value="F:metal ion binding"/>
    <property type="evidence" value="ECO:0007669"/>
    <property type="project" value="UniProtKB-KW"/>
</dbReference>
<reference evidence="18 19" key="1">
    <citation type="submission" date="2018-11" db="EMBL/GenBank/DDBJ databases">
        <title>Genome sequence of Apiotrichum porosum DSM 27194.</title>
        <authorList>
            <person name="Aliyu H."/>
            <person name="Gorte O."/>
            <person name="Ochsenreither K."/>
        </authorList>
    </citation>
    <scope>NUCLEOTIDE SEQUENCE [LARGE SCALE GENOMIC DNA]</scope>
    <source>
        <strain evidence="18 19">DSM 27194</strain>
    </source>
</reference>
<dbReference type="Proteomes" id="UP000279236">
    <property type="component" value="Unassembled WGS sequence"/>
</dbReference>
<evidence type="ECO:0000259" key="17">
    <source>
        <dbReference type="PROSITE" id="PS50191"/>
    </source>
</evidence>
<comment type="caution">
    <text evidence="18">The sequence shown here is derived from an EMBL/GenBank/DDBJ whole genome shotgun (WGS) entry which is preliminary data.</text>
</comment>
<comment type="cofactor">
    <cofactor evidence="1">
        <name>heme b</name>
        <dbReference type="ChEBI" id="CHEBI:60344"/>
    </cofactor>
</comment>
<evidence type="ECO:0000256" key="11">
    <source>
        <dbReference type="ARBA" id="ARBA00023055"/>
    </source>
</evidence>
<feature type="compositionally biased region" description="Low complexity" evidence="16">
    <location>
        <begin position="10"/>
        <end position="20"/>
    </location>
</feature>
<organism evidence="18 19">
    <name type="scientific">Apiotrichum porosum</name>
    <dbReference type="NCBI Taxonomy" id="105984"/>
    <lineage>
        <taxon>Eukaryota</taxon>
        <taxon>Fungi</taxon>
        <taxon>Dikarya</taxon>
        <taxon>Basidiomycota</taxon>
        <taxon>Agaricomycotina</taxon>
        <taxon>Tremellomycetes</taxon>
        <taxon>Trichosporonales</taxon>
        <taxon>Trichosporonaceae</taxon>
        <taxon>Apiotrichum</taxon>
    </lineage>
</organism>
<dbReference type="GO" id="GO:0008526">
    <property type="term" value="F:phosphatidylinositol transfer activity"/>
    <property type="evidence" value="ECO:0007669"/>
    <property type="project" value="UniProtKB-UniRule"/>
</dbReference>
<comment type="similarity">
    <text evidence="3 15">Belongs to the SFH5 family.</text>
</comment>
<evidence type="ECO:0000256" key="14">
    <source>
        <dbReference type="ARBA" id="ARBA00024180"/>
    </source>
</evidence>
<dbReference type="RefSeq" id="XP_028472628.1">
    <property type="nucleotide sequence ID" value="XM_028619132.1"/>
</dbReference>
<dbReference type="GO" id="GO:0005886">
    <property type="term" value="C:plasma membrane"/>
    <property type="evidence" value="ECO:0007669"/>
    <property type="project" value="TreeGrafter"/>
</dbReference>
<dbReference type="OrthoDB" id="75724at2759"/>
<dbReference type="Gene3D" id="3.40.525.10">
    <property type="entry name" value="CRAL-TRIO lipid binding domain"/>
    <property type="match status" value="1"/>
</dbReference>
<evidence type="ECO:0000313" key="18">
    <source>
        <dbReference type="EMBL" id="RSH77481.1"/>
    </source>
</evidence>
<feature type="region of interest" description="Disordered" evidence="16">
    <location>
        <begin position="31"/>
        <end position="76"/>
    </location>
</feature>
<keyword evidence="6" id="KW-0349">Heme</keyword>
<evidence type="ECO:0000256" key="4">
    <source>
        <dbReference type="ARBA" id="ARBA00022448"/>
    </source>
</evidence>
<dbReference type="AlphaFoldDB" id="A0A427XEZ3"/>
<evidence type="ECO:0000256" key="1">
    <source>
        <dbReference type="ARBA" id="ARBA00001970"/>
    </source>
</evidence>
<evidence type="ECO:0000256" key="15">
    <source>
        <dbReference type="RuleBase" id="RU367059"/>
    </source>
</evidence>
<feature type="compositionally biased region" description="Low complexity" evidence="16">
    <location>
        <begin position="147"/>
        <end position="160"/>
    </location>
</feature>
<keyword evidence="8 15" id="KW-0256">Endoplasmic reticulum</keyword>
<name>A0A427XEZ3_9TREE</name>
<comment type="subcellular location">
    <subcellularLocation>
        <location evidence="15">Cytoplasm</location>
    </subcellularLocation>
    <subcellularLocation>
        <location evidence="2 15">Endoplasmic reticulum membrane</location>
        <topology evidence="2 15">Peripheral membrane protein</topology>
    </subcellularLocation>
    <subcellularLocation>
        <location evidence="15">Microsome membrane</location>
        <topology evidence="15">Peripheral membrane protein</topology>
    </subcellularLocation>
</comment>
<evidence type="ECO:0000256" key="9">
    <source>
        <dbReference type="ARBA" id="ARBA00022848"/>
    </source>
</evidence>
<feature type="compositionally biased region" description="Low complexity" evidence="16">
    <location>
        <begin position="167"/>
        <end position="189"/>
    </location>
</feature>
<evidence type="ECO:0000313" key="19">
    <source>
        <dbReference type="Proteomes" id="UP000279236"/>
    </source>
</evidence>
<evidence type="ECO:0000256" key="7">
    <source>
        <dbReference type="ARBA" id="ARBA00022723"/>
    </source>
</evidence>
<evidence type="ECO:0000256" key="5">
    <source>
        <dbReference type="ARBA" id="ARBA00022490"/>
    </source>
</evidence>
<keyword evidence="10" id="KW-0408">Iron</keyword>
<feature type="region of interest" description="Disordered" evidence="16">
    <location>
        <begin position="1"/>
        <end position="20"/>
    </location>
</feature>
<evidence type="ECO:0000256" key="2">
    <source>
        <dbReference type="ARBA" id="ARBA00004406"/>
    </source>
</evidence>
<dbReference type="InterPro" id="IPR036865">
    <property type="entry name" value="CRAL-TRIO_dom_sf"/>
</dbReference>
<dbReference type="PANTHER" id="PTHR47669">
    <property type="entry name" value="PHOSPHATIDYLINOSITOL TRANSFER PROTEIN SFH5"/>
    <property type="match status" value="1"/>
</dbReference>
<evidence type="ECO:0000256" key="12">
    <source>
        <dbReference type="ARBA" id="ARBA00023136"/>
    </source>
</evidence>
<keyword evidence="19" id="KW-1185">Reference proteome</keyword>
<dbReference type="GO" id="GO:0005789">
    <property type="term" value="C:endoplasmic reticulum membrane"/>
    <property type="evidence" value="ECO:0007669"/>
    <property type="project" value="UniProtKB-SubCell"/>
</dbReference>
<dbReference type="InterPro" id="IPR001251">
    <property type="entry name" value="CRAL-TRIO_dom"/>
</dbReference>
<dbReference type="InterPro" id="IPR042938">
    <property type="entry name" value="Sfh5"/>
</dbReference>
<keyword evidence="7" id="KW-0479">Metal-binding</keyword>
<feature type="region of interest" description="Disordered" evidence="16">
    <location>
        <begin position="136"/>
        <end position="211"/>
    </location>
</feature>
<keyword evidence="4 15" id="KW-0813">Transport</keyword>
<evidence type="ECO:0000256" key="6">
    <source>
        <dbReference type="ARBA" id="ARBA00022617"/>
    </source>
</evidence>
<dbReference type="SUPFAM" id="SSF46938">
    <property type="entry name" value="CRAL/TRIO N-terminal domain"/>
    <property type="match status" value="1"/>
</dbReference>
<dbReference type="GeneID" id="39587997"/>
<comment type="function">
    <text evidence="14">Non-classical phosphatidylinositol (PtdIns) transfer protein (PITP), which exhibits PtdIns-binding/transfer activity in the absence of detectable PtdCho-binding/transfer activity. Regulates PtdIns(4,5)P2 homeostasis at the plasma membrane. Heme-binding protein that may play a role in organic oxidant-induced stress responses.</text>
</comment>
<evidence type="ECO:0000256" key="3">
    <source>
        <dbReference type="ARBA" id="ARBA00006667"/>
    </source>
</evidence>
<accession>A0A427XEZ3</accession>
<proteinExistence type="inferred from homology"/>
<dbReference type="SUPFAM" id="SSF52087">
    <property type="entry name" value="CRAL/TRIO domain"/>
    <property type="match status" value="1"/>
</dbReference>
<feature type="domain" description="CRAL-TRIO" evidence="17">
    <location>
        <begin position="305"/>
        <end position="487"/>
    </location>
</feature>
<dbReference type="PROSITE" id="PS50191">
    <property type="entry name" value="CRAL_TRIO"/>
    <property type="match status" value="1"/>
</dbReference>
<dbReference type="GO" id="GO:0032541">
    <property type="term" value="C:cortical endoplasmic reticulum"/>
    <property type="evidence" value="ECO:0007669"/>
    <property type="project" value="TreeGrafter"/>
</dbReference>
<dbReference type="GO" id="GO:0017157">
    <property type="term" value="P:regulation of exocytosis"/>
    <property type="evidence" value="ECO:0007669"/>
    <property type="project" value="TreeGrafter"/>
</dbReference>
<dbReference type="PANTHER" id="PTHR47669:SF1">
    <property type="entry name" value="PHOSPHATIDYLINOSITOL TRANSFER PROTEIN SFH5"/>
    <property type="match status" value="1"/>
</dbReference>
<dbReference type="GO" id="GO:0005829">
    <property type="term" value="C:cytosol"/>
    <property type="evidence" value="ECO:0007669"/>
    <property type="project" value="TreeGrafter"/>
</dbReference>
<sequence length="497" mass="52658">MSDPTPTPVPAVAETVETPAAVSIEAPVEAATVAAETAPEQPAAEPELPTADVSEPIKKAAEVEEAPASELVDASPAVPVVQEESVTEAQAQAPADVVEAKAVAAIEPAAEPSVEPTAEPVVEDATELTAEPTVEPTVAPAAESTIEPTVEPTAEATAEPAAERAVEPPVEATTEPAAEPTTEPAVEPTSEVKSVEPTVETEDPKALPETPAAVATESTTGWPPLSEDHALLQFHARLPQILEAAEHDKIWGVTLSAASPPAFSTLLILQKFLRSVENNGDEAAKNLEATLKWRKDFGLDKGEPAEDFGPNFEGLGYVTHLHSEQGRTEVVTWNVYGAVKDLGETFGDLPVFLRWRVGLMERALAHLNLATTTVPIPDLGQGEDPHRLAQVHVYTGVSFLRMDPRVKAASKATIDLMSKNYPETLSRKLFVGVPLLMSWVMTAVRVFVSAETARKFVVISYPTNTAAELGEKADVPPRFGGTGPELAELEQQANVAL</sequence>
<protein>
    <recommendedName>
        <fullName evidence="15">Phosphatidylinositol transfer protein SFH5</fullName>
        <shortName evidence="15">PITP SFH5</shortName>
    </recommendedName>
</protein>
<evidence type="ECO:0000256" key="10">
    <source>
        <dbReference type="ARBA" id="ARBA00023004"/>
    </source>
</evidence>
<dbReference type="EMBL" id="RSCE01000016">
    <property type="protein sequence ID" value="RSH77481.1"/>
    <property type="molecule type" value="Genomic_DNA"/>
</dbReference>
<feature type="compositionally biased region" description="Low complexity" evidence="16">
    <location>
        <begin position="31"/>
        <end position="51"/>
    </location>
</feature>
<evidence type="ECO:0000256" key="16">
    <source>
        <dbReference type="SAM" id="MobiDB-lite"/>
    </source>
</evidence>
<keyword evidence="11 15" id="KW-0445">Lipid transport</keyword>
<keyword evidence="5 15" id="KW-0963">Cytoplasm</keyword>
<dbReference type="CDD" id="cd00170">
    <property type="entry name" value="SEC14"/>
    <property type="match status" value="1"/>
</dbReference>
<gene>
    <name evidence="18" type="primary">SFH5</name>
    <name evidence="18" type="ORF">EHS24_003454</name>
</gene>
<dbReference type="GO" id="GO:0043001">
    <property type="term" value="P:Golgi to plasma membrane protein transport"/>
    <property type="evidence" value="ECO:0007669"/>
    <property type="project" value="TreeGrafter"/>
</dbReference>
<evidence type="ECO:0000256" key="8">
    <source>
        <dbReference type="ARBA" id="ARBA00022824"/>
    </source>
</evidence>
<comment type="catalytic activity">
    <reaction evidence="13">
        <text>a 1,2-diacyl-sn-glycero-3-phospho-(1D-myo-inositol)(in) = a 1,2-diacyl-sn-glycero-3-phospho-(1D-myo-inositol)(out)</text>
        <dbReference type="Rhea" id="RHEA:38691"/>
        <dbReference type="ChEBI" id="CHEBI:57880"/>
    </reaction>
    <physiologicalReaction direction="left-to-right" evidence="13">
        <dbReference type="Rhea" id="RHEA:38692"/>
    </physiologicalReaction>
</comment>
<keyword evidence="9 15" id="KW-0492">Microsome</keyword>
<dbReference type="STRING" id="105984.A0A427XEZ3"/>